<protein>
    <submittedName>
        <fullName evidence="2">Uncharacterized protein</fullName>
    </submittedName>
</protein>
<evidence type="ECO:0000256" key="1">
    <source>
        <dbReference type="SAM" id="Phobius"/>
    </source>
</evidence>
<gene>
    <name evidence="2" type="ORF">KIMH_13970</name>
</gene>
<feature type="transmembrane region" description="Helical" evidence="1">
    <location>
        <begin position="12"/>
        <end position="37"/>
    </location>
</feature>
<keyword evidence="1" id="KW-1133">Transmembrane helix</keyword>
<keyword evidence="1" id="KW-0812">Transmembrane</keyword>
<reference evidence="2 3" key="1">
    <citation type="journal article" date="2023" name="Microbiol. Spectr.">
        <title>Symbiosis of Carpenter Bees with Uncharacterized Lactic Acid Bacteria Showing NAD Auxotrophy.</title>
        <authorList>
            <person name="Kawasaki S."/>
            <person name="Ozawa K."/>
            <person name="Mori T."/>
            <person name="Yamamoto A."/>
            <person name="Ito M."/>
            <person name="Ohkuma M."/>
            <person name="Sakamoto M."/>
            <person name="Matsutani M."/>
        </authorList>
    </citation>
    <scope>NUCLEOTIDE SEQUENCE [LARGE SCALE GENOMIC DNA]</scope>
    <source>
        <strain evidence="2 3">KimH</strain>
    </source>
</reference>
<evidence type="ECO:0000313" key="2">
    <source>
        <dbReference type="EMBL" id="BDR55286.1"/>
    </source>
</evidence>
<keyword evidence="3" id="KW-1185">Reference proteome</keyword>
<dbReference type="Proteomes" id="UP001321748">
    <property type="component" value="Chromosome"/>
</dbReference>
<keyword evidence="1" id="KW-0472">Membrane</keyword>
<organism evidence="2 3">
    <name type="scientific">Bombiscardovia apis</name>
    <dbReference type="NCBI Taxonomy" id="2932182"/>
    <lineage>
        <taxon>Bacteria</taxon>
        <taxon>Bacillati</taxon>
        <taxon>Actinomycetota</taxon>
        <taxon>Actinomycetes</taxon>
        <taxon>Bifidobacteriales</taxon>
        <taxon>Bifidobacteriaceae</taxon>
        <taxon>Bombiscardovia</taxon>
    </lineage>
</organism>
<proteinExistence type="predicted"/>
<evidence type="ECO:0000313" key="3">
    <source>
        <dbReference type="Proteomes" id="UP001321748"/>
    </source>
</evidence>
<sequence>MRVLVSVAELVVPSAVAIFAASLGSGTQVAMLLLSMVQLPPRGLK</sequence>
<accession>A0ABN6SH17</accession>
<dbReference type="EMBL" id="AP026800">
    <property type="protein sequence ID" value="BDR55286.1"/>
    <property type="molecule type" value="Genomic_DNA"/>
</dbReference>
<name>A0ABN6SH17_9BIFI</name>